<evidence type="ECO:0000313" key="2">
    <source>
        <dbReference type="EMBL" id="CAL6109677.1"/>
    </source>
</evidence>
<proteinExistence type="predicted"/>
<name>A0AA86TRU4_9EUKA</name>
<reference evidence="2 3" key="2">
    <citation type="submission" date="2024-07" db="EMBL/GenBank/DDBJ databases">
        <authorList>
            <person name="Akdeniz Z."/>
        </authorList>
    </citation>
    <scope>NUCLEOTIDE SEQUENCE [LARGE SCALE GENOMIC DNA]</scope>
</reference>
<gene>
    <name evidence="1" type="ORF">HINF_LOCUS13846</name>
    <name evidence="2" type="ORF">HINF_LOCUS75559</name>
</gene>
<dbReference type="Proteomes" id="UP001642409">
    <property type="component" value="Unassembled WGS sequence"/>
</dbReference>
<evidence type="ECO:0000313" key="1">
    <source>
        <dbReference type="EMBL" id="CAI9926201.1"/>
    </source>
</evidence>
<dbReference type="EMBL" id="CAXDID020000673">
    <property type="protein sequence ID" value="CAL6109677.1"/>
    <property type="molecule type" value="Genomic_DNA"/>
</dbReference>
<comment type="caution">
    <text evidence="1">The sequence shown here is derived from an EMBL/GenBank/DDBJ whole genome shotgun (WGS) entry which is preliminary data.</text>
</comment>
<keyword evidence="3" id="KW-1185">Reference proteome</keyword>
<reference evidence="1" key="1">
    <citation type="submission" date="2023-06" db="EMBL/GenBank/DDBJ databases">
        <authorList>
            <person name="Kurt Z."/>
        </authorList>
    </citation>
    <scope>NUCLEOTIDE SEQUENCE</scope>
</reference>
<organism evidence="1">
    <name type="scientific">Hexamita inflata</name>
    <dbReference type="NCBI Taxonomy" id="28002"/>
    <lineage>
        <taxon>Eukaryota</taxon>
        <taxon>Metamonada</taxon>
        <taxon>Diplomonadida</taxon>
        <taxon>Hexamitidae</taxon>
        <taxon>Hexamitinae</taxon>
        <taxon>Hexamita</taxon>
    </lineage>
</organism>
<protein>
    <submittedName>
        <fullName evidence="2">Hypothetical_protein</fullName>
    </submittedName>
</protein>
<accession>A0AA86TRU4</accession>
<dbReference type="AlphaFoldDB" id="A0AA86TRU4"/>
<dbReference type="EMBL" id="CATOUU010000366">
    <property type="protein sequence ID" value="CAI9926201.1"/>
    <property type="molecule type" value="Genomic_DNA"/>
</dbReference>
<sequence>MQIHQQSFQIDIEVCEECILTQFMVKPKNVPKTQDSFTFKEEIRDNLNESESDKTSNIDKDKTSTIIHQDPPKPKLIVDFKTDASTANLINFVNTTDIHILNVAPVYLQYQNLSQMSLNNTIKPLTHSLEVTEQFNDTGFFSSINLPADCIQLAQNYLVDEISCLNIEEVNNNLYHKQHIEADWMHLSQLITKNALSSKYYFIVNMTFCDSGMT</sequence>
<evidence type="ECO:0000313" key="3">
    <source>
        <dbReference type="Proteomes" id="UP001642409"/>
    </source>
</evidence>